<dbReference type="PANTHER" id="PTHR47982:SF54">
    <property type="entry name" value="PROTEIN KINASE SUPERFAMILY PROTEIN"/>
    <property type="match status" value="1"/>
</dbReference>
<keyword evidence="17" id="KW-1185">Reference proteome</keyword>
<feature type="compositionally biased region" description="Low complexity" evidence="13">
    <location>
        <begin position="35"/>
        <end position="51"/>
    </location>
</feature>
<dbReference type="Pfam" id="PF07714">
    <property type="entry name" value="PK_Tyr_Ser-Thr"/>
    <property type="match status" value="1"/>
</dbReference>
<evidence type="ECO:0000256" key="3">
    <source>
        <dbReference type="ARBA" id="ARBA00022527"/>
    </source>
</evidence>
<comment type="caution">
    <text evidence="16">The sequence shown here is derived from an EMBL/GenBank/DDBJ whole genome shotgun (WGS) entry which is preliminary data.</text>
</comment>
<keyword evidence="3" id="KW-0723">Serine/threonine-protein kinase</keyword>
<keyword evidence="8 14" id="KW-1133">Transmembrane helix</keyword>
<dbReference type="FunFam" id="1.10.510.10:FF:000430">
    <property type="entry name" value="Protein kinase superfamily protein"/>
    <property type="match status" value="1"/>
</dbReference>
<dbReference type="InterPro" id="IPR011009">
    <property type="entry name" value="Kinase-like_dom_sf"/>
</dbReference>
<evidence type="ECO:0000256" key="5">
    <source>
        <dbReference type="ARBA" id="ARBA00022692"/>
    </source>
</evidence>
<comment type="catalytic activity">
    <reaction evidence="11">
        <text>L-seryl-[protein] + ATP = O-phospho-L-seryl-[protein] + ADP + H(+)</text>
        <dbReference type="Rhea" id="RHEA:17989"/>
        <dbReference type="Rhea" id="RHEA-COMP:9863"/>
        <dbReference type="Rhea" id="RHEA-COMP:11604"/>
        <dbReference type="ChEBI" id="CHEBI:15378"/>
        <dbReference type="ChEBI" id="CHEBI:29999"/>
        <dbReference type="ChEBI" id="CHEBI:30616"/>
        <dbReference type="ChEBI" id="CHEBI:83421"/>
        <dbReference type="ChEBI" id="CHEBI:456216"/>
        <dbReference type="EC" id="2.7.11.1"/>
    </reaction>
</comment>
<evidence type="ECO:0000256" key="1">
    <source>
        <dbReference type="ARBA" id="ARBA00004162"/>
    </source>
</evidence>
<keyword evidence="9 14" id="KW-0472">Membrane</keyword>
<evidence type="ECO:0000256" key="7">
    <source>
        <dbReference type="ARBA" id="ARBA00022840"/>
    </source>
</evidence>
<dbReference type="PANTHER" id="PTHR47982">
    <property type="entry name" value="PROLINE-RICH RECEPTOR-LIKE PROTEIN KINASE PERK4"/>
    <property type="match status" value="1"/>
</dbReference>
<keyword evidence="3" id="KW-0418">Kinase</keyword>
<dbReference type="InterPro" id="IPR017441">
    <property type="entry name" value="Protein_kinase_ATP_BS"/>
</dbReference>
<evidence type="ECO:0000256" key="4">
    <source>
        <dbReference type="ARBA" id="ARBA00022679"/>
    </source>
</evidence>
<feature type="binding site" evidence="12">
    <location>
        <position position="109"/>
    </location>
    <ligand>
        <name>ATP</name>
        <dbReference type="ChEBI" id="CHEBI:30616"/>
    </ligand>
</feature>
<dbReference type="SUPFAM" id="SSF56112">
    <property type="entry name" value="Protein kinase-like (PK-like)"/>
    <property type="match status" value="1"/>
</dbReference>
<evidence type="ECO:0000256" key="11">
    <source>
        <dbReference type="ARBA" id="ARBA00048679"/>
    </source>
</evidence>
<keyword evidence="6 12" id="KW-0547">Nucleotide-binding</keyword>
<evidence type="ECO:0000256" key="9">
    <source>
        <dbReference type="ARBA" id="ARBA00023136"/>
    </source>
</evidence>
<evidence type="ECO:0000256" key="8">
    <source>
        <dbReference type="ARBA" id="ARBA00022989"/>
    </source>
</evidence>
<keyword evidence="7 12" id="KW-0067">ATP-binding</keyword>
<feature type="transmembrane region" description="Helical" evidence="14">
    <location>
        <begin position="6"/>
        <end position="28"/>
    </location>
</feature>
<dbReference type="EC" id="2.7.11.1" evidence="2"/>
<comment type="subcellular location">
    <subcellularLocation>
        <location evidence="1">Cell membrane</location>
        <topology evidence="1">Single-pass membrane protein</topology>
    </subcellularLocation>
</comment>
<dbReference type="InterPro" id="IPR000719">
    <property type="entry name" value="Prot_kinase_dom"/>
</dbReference>
<evidence type="ECO:0000256" key="14">
    <source>
        <dbReference type="SAM" id="Phobius"/>
    </source>
</evidence>
<dbReference type="OrthoDB" id="4062651at2759"/>
<evidence type="ECO:0000256" key="10">
    <source>
        <dbReference type="ARBA" id="ARBA00047899"/>
    </source>
</evidence>
<dbReference type="InterPro" id="IPR001245">
    <property type="entry name" value="Ser-Thr/Tyr_kinase_cat_dom"/>
</dbReference>
<evidence type="ECO:0000259" key="15">
    <source>
        <dbReference type="PROSITE" id="PS50011"/>
    </source>
</evidence>
<evidence type="ECO:0000313" key="16">
    <source>
        <dbReference type="EMBL" id="CAH9071797.1"/>
    </source>
</evidence>
<accession>A0A9P1E1F4</accession>
<feature type="domain" description="Protein kinase" evidence="15">
    <location>
        <begin position="81"/>
        <end position="362"/>
    </location>
</feature>
<dbReference type="GO" id="GO:0005524">
    <property type="term" value="F:ATP binding"/>
    <property type="evidence" value="ECO:0007669"/>
    <property type="project" value="UniProtKB-UniRule"/>
</dbReference>
<dbReference type="Gene3D" id="1.10.510.10">
    <property type="entry name" value="Transferase(Phosphotransferase) domain 1"/>
    <property type="match status" value="1"/>
</dbReference>
<organism evidence="16 17">
    <name type="scientific">Cuscuta europaea</name>
    <name type="common">European dodder</name>
    <dbReference type="NCBI Taxonomy" id="41803"/>
    <lineage>
        <taxon>Eukaryota</taxon>
        <taxon>Viridiplantae</taxon>
        <taxon>Streptophyta</taxon>
        <taxon>Embryophyta</taxon>
        <taxon>Tracheophyta</taxon>
        <taxon>Spermatophyta</taxon>
        <taxon>Magnoliopsida</taxon>
        <taxon>eudicotyledons</taxon>
        <taxon>Gunneridae</taxon>
        <taxon>Pentapetalae</taxon>
        <taxon>asterids</taxon>
        <taxon>lamiids</taxon>
        <taxon>Solanales</taxon>
        <taxon>Convolvulaceae</taxon>
        <taxon>Cuscuteae</taxon>
        <taxon>Cuscuta</taxon>
        <taxon>Cuscuta subgen. Cuscuta</taxon>
    </lineage>
</organism>
<feature type="region of interest" description="Disordered" evidence="13">
    <location>
        <begin position="35"/>
        <end position="63"/>
    </location>
</feature>
<protein>
    <recommendedName>
        <fullName evidence="2">non-specific serine/threonine protein kinase</fullName>
        <ecNumber evidence="2">2.7.11.1</ecNumber>
    </recommendedName>
</protein>
<dbReference type="GO" id="GO:0004674">
    <property type="term" value="F:protein serine/threonine kinase activity"/>
    <property type="evidence" value="ECO:0007669"/>
    <property type="project" value="UniProtKB-KW"/>
</dbReference>
<keyword evidence="5 14" id="KW-0812">Transmembrane</keyword>
<keyword evidence="4" id="KW-0808">Transferase</keyword>
<proteinExistence type="predicted"/>
<gene>
    <name evidence="16" type="ORF">CEURO_LOCUS4067</name>
</gene>
<evidence type="ECO:0000256" key="13">
    <source>
        <dbReference type="SAM" id="MobiDB-lite"/>
    </source>
</evidence>
<sequence length="379" mass="41869">MAIPIAAVAGGIGGALLLLGVIITYCFCMHHCKNSSNRNSDSASSDPPAVVEPRREGGASSSEAKARVFRLRELEHATKHFDESHLIGYGSFGMVFKGLLYDGTIVAIKRRLAAPRQQFTEEQVVHMSMVHHRNLVRLLGYCQESGYQMLVFEYLPNGSMRKHLYETGMDSQSTKLEFKQRLSIASGAAKGLCHLHSQQPPILHGNFKTTNVLVDENFIAKVSGAGVSRLLETIDDAGPSHSVNRASVFRDPGVDQSTLLCEACDVYSFGVFLWELITGREASHIGGLGSNERLLQWVETHLNENDLVDRRLSRSFTMEGMGDFIKLAMRCTSFPSKQRPAMEVVVVELDKILDKEIMHTTFMGEGTTTVTLGSQLFTN</sequence>
<dbReference type="InterPro" id="IPR047117">
    <property type="entry name" value="PERK1-13-like"/>
</dbReference>
<reference evidence="16" key="1">
    <citation type="submission" date="2022-07" db="EMBL/GenBank/DDBJ databases">
        <authorList>
            <person name="Macas J."/>
            <person name="Novak P."/>
            <person name="Neumann P."/>
        </authorList>
    </citation>
    <scope>NUCLEOTIDE SEQUENCE</scope>
</reference>
<comment type="catalytic activity">
    <reaction evidence="10">
        <text>L-threonyl-[protein] + ATP = O-phospho-L-threonyl-[protein] + ADP + H(+)</text>
        <dbReference type="Rhea" id="RHEA:46608"/>
        <dbReference type="Rhea" id="RHEA-COMP:11060"/>
        <dbReference type="Rhea" id="RHEA-COMP:11605"/>
        <dbReference type="ChEBI" id="CHEBI:15378"/>
        <dbReference type="ChEBI" id="CHEBI:30013"/>
        <dbReference type="ChEBI" id="CHEBI:30616"/>
        <dbReference type="ChEBI" id="CHEBI:61977"/>
        <dbReference type="ChEBI" id="CHEBI:456216"/>
        <dbReference type="EC" id="2.7.11.1"/>
    </reaction>
</comment>
<dbReference type="GO" id="GO:0005886">
    <property type="term" value="C:plasma membrane"/>
    <property type="evidence" value="ECO:0007669"/>
    <property type="project" value="UniProtKB-SubCell"/>
</dbReference>
<dbReference type="PROSITE" id="PS00107">
    <property type="entry name" value="PROTEIN_KINASE_ATP"/>
    <property type="match status" value="1"/>
</dbReference>
<evidence type="ECO:0000313" key="17">
    <source>
        <dbReference type="Proteomes" id="UP001152484"/>
    </source>
</evidence>
<dbReference type="PROSITE" id="PS50011">
    <property type="entry name" value="PROTEIN_KINASE_DOM"/>
    <property type="match status" value="1"/>
</dbReference>
<evidence type="ECO:0000256" key="6">
    <source>
        <dbReference type="ARBA" id="ARBA00022741"/>
    </source>
</evidence>
<evidence type="ECO:0000256" key="2">
    <source>
        <dbReference type="ARBA" id="ARBA00012513"/>
    </source>
</evidence>
<evidence type="ECO:0000256" key="12">
    <source>
        <dbReference type="PROSITE-ProRule" id="PRU10141"/>
    </source>
</evidence>
<dbReference type="Gene3D" id="3.30.200.20">
    <property type="entry name" value="Phosphorylase Kinase, domain 1"/>
    <property type="match status" value="1"/>
</dbReference>
<dbReference type="AlphaFoldDB" id="A0A9P1E1F4"/>
<name>A0A9P1E1F4_CUSEU</name>
<dbReference type="Proteomes" id="UP001152484">
    <property type="component" value="Unassembled WGS sequence"/>
</dbReference>
<dbReference type="EMBL" id="CAMAPE010000008">
    <property type="protein sequence ID" value="CAH9071797.1"/>
    <property type="molecule type" value="Genomic_DNA"/>
</dbReference>